<protein>
    <submittedName>
        <fullName evidence="1">Uncharacterized protein</fullName>
    </submittedName>
</protein>
<evidence type="ECO:0000313" key="2">
    <source>
        <dbReference type="Proteomes" id="UP000250169"/>
    </source>
</evidence>
<sequence length="51" mass="5746">MPSTLPKFQTLAKCIPLKVTHLSYRKETEKFGREEGGFLMKKGFEEGGVSL</sequence>
<organism evidence="1 2">
    <name type="scientific">Capnocytophaga ochracea</name>
    <dbReference type="NCBI Taxonomy" id="1018"/>
    <lineage>
        <taxon>Bacteria</taxon>
        <taxon>Pseudomonadati</taxon>
        <taxon>Bacteroidota</taxon>
        <taxon>Flavobacteriia</taxon>
        <taxon>Flavobacteriales</taxon>
        <taxon>Flavobacteriaceae</taxon>
        <taxon>Capnocytophaga</taxon>
    </lineage>
</organism>
<reference evidence="1 2" key="1">
    <citation type="submission" date="2018-06" db="EMBL/GenBank/DDBJ databases">
        <authorList>
            <consortium name="Pathogen Informatics"/>
            <person name="Doyle S."/>
        </authorList>
    </citation>
    <scope>NUCLEOTIDE SEQUENCE [LARGE SCALE GENOMIC DNA]</scope>
    <source>
        <strain evidence="1 2">NCTC11545</strain>
    </source>
</reference>
<dbReference type="EMBL" id="UAVS01000001">
    <property type="protein sequence ID" value="SQA92819.1"/>
    <property type="molecule type" value="Genomic_DNA"/>
</dbReference>
<dbReference type="AlphaFoldDB" id="A0A2X2UTK0"/>
<dbReference type="Proteomes" id="UP000250169">
    <property type="component" value="Unassembled WGS sequence"/>
</dbReference>
<proteinExistence type="predicted"/>
<evidence type="ECO:0000313" key="1">
    <source>
        <dbReference type="EMBL" id="SQA92819.1"/>
    </source>
</evidence>
<name>A0A2X2UTK0_CAPOC</name>
<gene>
    <name evidence="1" type="ORF">NCTC11545_00179</name>
</gene>
<accession>A0A2X2UTK0</accession>